<dbReference type="InterPro" id="IPR016164">
    <property type="entry name" value="FAD-linked_Oxase-like_C"/>
</dbReference>
<dbReference type="FunFam" id="3.30.70.2740:FF:000002">
    <property type="entry name" value="D-2-hydroxyglutarate dehydrogenase mitochondrial"/>
    <property type="match status" value="1"/>
</dbReference>
<keyword evidence="10" id="KW-1185">Reference proteome</keyword>
<evidence type="ECO:0000256" key="7">
    <source>
        <dbReference type="ARBA" id="ARBA00051778"/>
    </source>
</evidence>
<dbReference type="InterPro" id="IPR051264">
    <property type="entry name" value="FAD-oxidored/transferase_4"/>
</dbReference>
<dbReference type="InterPro" id="IPR006094">
    <property type="entry name" value="Oxid_FAD_bind_N"/>
</dbReference>
<dbReference type="FunFam" id="3.30.43.10:FF:000002">
    <property type="entry name" value="D-2-hydroxyglutarate dehydrogenase, mitochondrial"/>
    <property type="match status" value="1"/>
</dbReference>
<sequence>MLRSTCRSLAPCVLQRLECGRHRWRNLAIISNRGFVEAASHHPLLADHRQRLVGPSVGPAVGPAVEPAVEPAGSISEMLRQRFAEVPPVERDGSLSEPLSEVLPLRQSHHTFPHVQHPLKPKTNPFNLRLIDRYEGPRRRHFCGWISSFNPPQLGEGDSVQSLCLPSEFGHVCRPTCVSRSLGLDWCADSRCRCSFPVSRHCNQLGSIPSYHCVTHVRSREFSSRSTETTGVRKEEIIRDASFARLDADDLEFFTRTIGSAGVITDKAVLDLANTDWMRRYKGSGQVVLRPRTTDEVSMILKHCHARRLPVVPQGGNTGMVGGSVPVFDEVILNLGSMDRVLSFDEVGGILTCEAGCTLGDVDAFLEEKGHTMPWDFGSRKTCQIGGNVSTNAGGIHFLRYGSLRALVLGLEVVLADGTVLDMMSEVRKDNTGYDVKQLFIGAEGTLGVITKAAILAARRPSSVHVAFLACNSFEDVKRTFSAARKELGEILSAYEVLDRQSIDLVLKHIEDTSDPLPDSRQPFYILIETSGSNKEHDRSKMKAFVDNSKRSGLFVDGLLAQDEEQMAALWHIRKGVGHALQRAGAHYKYDLSIPMIHFYELVDEMRARLKGEADVIGFGHLGDGNLHLNFVVPKYDERVVSKIEPYVFEWIAARRGSVSAEHGLGRMKADAITYSKPENVVKLMGSVKTLFDPKGILNPYKVLPKWARNDT</sequence>
<dbReference type="STRING" id="69332.A0A388KFM1"/>
<dbReference type="FunFam" id="3.30.70.2190:FF:000001">
    <property type="entry name" value="D-2-hydroxyglutarate dehydrogenase mitochondrial"/>
    <property type="match status" value="1"/>
</dbReference>
<dbReference type="FunFam" id="1.10.45.10:FF:000001">
    <property type="entry name" value="D-lactate dehydrogenase mitochondrial"/>
    <property type="match status" value="1"/>
</dbReference>
<dbReference type="InterPro" id="IPR016169">
    <property type="entry name" value="FAD-bd_PCMH_sub2"/>
</dbReference>
<reference evidence="9 10" key="1">
    <citation type="journal article" date="2018" name="Cell">
        <title>The Chara Genome: Secondary Complexity and Implications for Plant Terrestrialization.</title>
        <authorList>
            <person name="Nishiyama T."/>
            <person name="Sakayama H."/>
            <person name="Vries J.D."/>
            <person name="Buschmann H."/>
            <person name="Saint-Marcoux D."/>
            <person name="Ullrich K.K."/>
            <person name="Haas F.B."/>
            <person name="Vanderstraeten L."/>
            <person name="Becker D."/>
            <person name="Lang D."/>
            <person name="Vosolsobe S."/>
            <person name="Rombauts S."/>
            <person name="Wilhelmsson P.K.I."/>
            <person name="Janitza P."/>
            <person name="Kern R."/>
            <person name="Heyl A."/>
            <person name="Rumpler F."/>
            <person name="Villalobos L.I.A.C."/>
            <person name="Clay J.M."/>
            <person name="Skokan R."/>
            <person name="Toyoda A."/>
            <person name="Suzuki Y."/>
            <person name="Kagoshima H."/>
            <person name="Schijlen E."/>
            <person name="Tajeshwar N."/>
            <person name="Catarino B."/>
            <person name="Hetherington A.J."/>
            <person name="Saltykova A."/>
            <person name="Bonnot C."/>
            <person name="Breuninger H."/>
            <person name="Symeonidi A."/>
            <person name="Radhakrishnan G.V."/>
            <person name="Van Nieuwerburgh F."/>
            <person name="Deforce D."/>
            <person name="Chang C."/>
            <person name="Karol K.G."/>
            <person name="Hedrich R."/>
            <person name="Ulvskov P."/>
            <person name="Glockner G."/>
            <person name="Delwiche C.F."/>
            <person name="Petrasek J."/>
            <person name="Van de Peer Y."/>
            <person name="Friml J."/>
            <person name="Beilby M."/>
            <person name="Dolan L."/>
            <person name="Kohara Y."/>
            <person name="Sugano S."/>
            <person name="Fujiyama A."/>
            <person name="Delaux P.-M."/>
            <person name="Quint M."/>
            <person name="TheiBen G."/>
            <person name="Hagemann M."/>
            <person name="Harholt J."/>
            <person name="Dunand C."/>
            <person name="Zachgo S."/>
            <person name="Langdale J."/>
            <person name="Maumus F."/>
            <person name="Straeten D.V.D."/>
            <person name="Gould S.B."/>
            <person name="Rensing S.A."/>
        </authorList>
    </citation>
    <scope>NUCLEOTIDE SEQUENCE [LARGE SCALE GENOMIC DNA]</scope>
    <source>
        <strain evidence="9 10">S276</strain>
    </source>
</reference>
<evidence type="ECO:0000313" key="10">
    <source>
        <dbReference type="Proteomes" id="UP000265515"/>
    </source>
</evidence>
<comment type="similarity">
    <text evidence="2">Belongs to the FAD-binding oxidoreductase/transferase type 4 family.</text>
</comment>
<dbReference type="Gene3D" id="3.30.70.2190">
    <property type="match status" value="1"/>
</dbReference>
<dbReference type="InterPro" id="IPR036318">
    <property type="entry name" value="FAD-bd_PCMH-like_sf"/>
</dbReference>
<dbReference type="EMBL" id="BFEA01000106">
    <property type="protein sequence ID" value="GBG68855.1"/>
    <property type="molecule type" value="Genomic_DNA"/>
</dbReference>
<evidence type="ECO:0000256" key="1">
    <source>
        <dbReference type="ARBA" id="ARBA00001974"/>
    </source>
</evidence>
<evidence type="ECO:0000313" key="9">
    <source>
        <dbReference type="EMBL" id="GBG68855.1"/>
    </source>
</evidence>
<dbReference type="SUPFAM" id="SSF56176">
    <property type="entry name" value="FAD-binding/transporter-associated domain-like"/>
    <property type="match status" value="1"/>
</dbReference>
<feature type="domain" description="FAD-binding PCMH-type" evidence="8">
    <location>
        <begin position="281"/>
        <end position="460"/>
    </location>
</feature>
<dbReference type="Gene3D" id="3.30.70.2740">
    <property type="match status" value="1"/>
</dbReference>
<dbReference type="InterPro" id="IPR016171">
    <property type="entry name" value="Vanillyl_alc_oxidase_C-sub2"/>
</dbReference>
<dbReference type="Gene3D" id="3.30.465.10">
    <property type="match status" value="1"/>
</dbReference>
<dbReference type="Pfam" id="PF02913">
    <property type="entry name" value="FAD-oxidase_C"/>
    <property type="match status" value="1"/>
</dbReference>
<name>A0A388KFM1_CHABU</name>
<dbReference type="FunFam" id="3.30.465.10:FF:000001">
    <property type="entry name" value="D-2-hydroxyglutarate dehydrogenase, mitochondrial"/>
    <property type="match status" value="1"/>
</dbReference>
<comment type="caution">
    <text evidence="9">The sequence shown here is derived from an EMBL/GenBank/DDBJ whole genome shotgun (WGS) entry which is preliminary data.</text>
</comment>
<evidence type="ECO:0000256" key="2">
    <source>
        <dbReference type="ARBA" id="ARBA00008000"/>
    </source>
</evidence>
<dbReference type="GO" id="GO:0009853">
    <property type="term" value="P:photorespiration"/>
    <property type="evidence" value="ECO:0007669"/>
    <property type="project" value="EnsemblPlants"/>
</dbReference>
<evidence type="ECO:0000259" key="8">
    <source>
        <dbReference type="PROSITE" id="PS51387"/>
    </source>
</evidence>
<gene>
    <name evidence="9" type="ORF">CBR_g3549</name>
</gene>
<keyword evidence="5" id="KW-0560">Oxidoreductase</keyword>
<dbReference type="OMA" id="FDRTVVC"/>
<dbReference type="InterPro" id="IPR004113">
    <property type="entry name" value="FAD-bd_oxidored_4_C"/>
</dbReference>
<proteinExistence type="inferred from homology"/>
<dbReference type="AlphaFoldDB" id="A0A388KFM1"/>
<dbReference type="Gene3D" id="3.30.43.10">
    <property type="entry name" value="Uridine Diphospho-n-acetylenolpyruvylglucosamine Reductase, domain 2"/>
    <property type="match status" value="1"/>
</dbReference>
<dbReference type="Proteomes" id="UP000265515">
    <property type="component" value="Unassembled WGS sequence"/>
</dbReference>
<keyword evidence="3" id="KW-0285">Flavoprotein</keyword>
<dbReference type="GO" id="GO:0005739">
    <property type="term" value="C:mitochondrion"/>
    <property type="evidence" value="ECO:0007669"/>
    <property type="project" value="TreeGrafter"/>
</dbReference>
<evidence type="ECO:0000256" key="5">
    <source>
        <dbReference type="ARBA" id="ARBA00023002"/>
    </source>
</evidence>
<keyword evidence="4" id="KW-0274">FAD</keyword>
<dbReference type="PROSITE" id="PS51387">
    <property type="entry name" value="FAD_PCMH"/>
    <property type="match status" value="1"/>
</dbReference>
<protein>
    <recommendedName>
        <fullName evidence="6">D-2-hydroxyglutarate dehydrogenase</fullName>
        <ecNumber evidence="6">1.1.99.39</ecNumber>
    </recommendedName>
</protein>
<dbReference type="GO" id="GO:0071949">
    <property type="term" value="F:FAD binding"/>
    <property type="evidence" value="ECO:0007669"/>
    <property type="project" value="InterPro"/>
</dbReference>
<organism evidence="9 10">
    <name type="scientific">Chara braunii</name>
    <name type="common">Braun's stonewort</name>
    <dbReference type="NCBI Taxonomy" id="69332"/>
    <lineage>
        <taxon>Eukaryota</taxon>
        <taxon>Viridiplantae</taxon>
        <taxon>Streptophyta</taxon>
        <taxon>Charophyceae</taxon>
        <taxon>Charales</taxon>
        <taxon>Characeae</taxon>
        <taxon>Chara</taxon>
    </lineage>
</organism>
<dbReference type="Pfam" id="PF01565">
    <property type="entry name" value="FAD_binding_4"/>
    <property type="match status" value="1"/>
</dbReference>
<accession>A0A388KFM1</accession>
<dbReference type="PANTHER" id="PTHR43716">
    <property type="entry name" value="D-2-HYDROXYGLUTARATE DEHYDROGENASE, MITOCHONDRIAL"/>
    <property type="match status" value="1"/>
</dbReference>
<dbReference type="InterPro" id="IPR016166">
    <property type="entry name" value="FAD-bd_PCMH"/>
</dbReference>
<dbReference type="EC" id="1.1.99.39" evidence="6"/>
<evidence type="ECO:0000256" key="3">
    <source>
        <dbReference type="ARBA" id="ARBA00022630"/>
    </source>
</evidence>
<evidence type="ECO:0000256" key="6">
    <source>
        <dbReference type="ARBA" id="ARBA00039003"/>
    </source>
</evidence>
<dbReference type="SUPFAM" id="SSF55103">
    <property type="entry name" value="FAD-linked oxidases, C-terminal domain"/>
    <property type="match status" value="1"/>
</dbReference>
<dbReference type="PANTHER" id="PTHR43716:SF1">
    <property type="entry name" value="D-2-HYDROXYGLUTARATE DEHYDROGENASE, MITOCHONDRIAL"/>
    <property type="match status" value="1"/>
</dbReference>
<evidence type="ECO:0000256" key="4">
    <source>
        <dbReference type="ARBA" id="ARBA00022827"/>
    </source>
</evidence>
<dbReference type="GO" id="GO:0010230">
    <property type="term" value="P:alternative respiration"/>
    <property type="evidence" value="ECO:0007669"/>
    <property type="project" value="EnsemblPlants"/>
</dbReference>
<dbReference type="InterPro" id="IPR016167">
    <property type="entry name" value="FAD-bd_PCMH_sub1"/>
</dbReference>
<dbReference type="GO" id="GO:0051990">
    <property type="term" value="F:(R)-2-hydroxyglutarate dehydrogenase activity"/>
    <property type="evidence" value="ECO:0007669"/>
    <property type="project" value="UniProtKB-EC"/>
</dbReference>
<comment type="cofactor">
    <cofactor evidence="1">
        <name>FAD</name>
        <dbReference type="ChEBI" id="CHEBI:57692"/>
    </cofactor>
</comment>
<dbReference type="Gene3D" id="1.10.45.10">
    <property type="entry name" value="Vanillyl-alcohol Oxidase, Chain A, domain 4"/>
    <property type="match status" value="1"/>
</dbReference>
<comment type="catalytic activity">
    <reaction evidence="7">
        <text>(R)-2-hydroxyglutarate + A = 2-oxoglutarate + AH2</text>
        <dbReference type="Rhea" id="RHEA:38295"/>
        <dbReference type="ChEBI" id="CHEBI:13193"/>
        <dbReference type="ChEBI" id="CHEBI:15801"/>
        <dbReference type="ChEBI" id="CHEBI:16810"/>
        <dbReference type="ChEBI" id="CHEBI:17499"/>
        <dbReference type="EC" id="1.1.99.39"/>
    </reaction>
</comment>
<dbReference type="Gramene" id="GBG68855">
    <property type="protein sequence ID" value="GBG68855"/>
    <property type="gene ID" value="CBR_g3549"/>
</dbReference>
<dbReference type="GO" id="GO:0047545">
    <property type="term" value="F:(S)-2-hydroxyglutarate dehydrogenase activity"/>
    <property type="evidence" value="ECO:0007669"/>
    <property type="project" value="EnsemblPlants"/>
</dbReference>
<dbReference type="OrthoDB" id="5332616at2759"/>